<dbReference type="Gene3D" id="3.30.420.100">
    <property type="match status" value="1"/>
</dbReference>
<keyword evidence="6 10" id="KW-0689">Ribosomal protein</keyword>
<dbReference type="GO" id="GO:0008097">
    <property type="term" value="F:5S rRNA binding"/>
    <property type="evidence" value="ECO:0007669"/>
    <property type="project" value="TreeGrafter"/>
</dbReference>
<evidence type="ECO:0000256" key="7">
    <source>
        <dbReference type="ARBA" id="ARBA00023274"/>
    </source>
</evidence>
<dbReference type="InterPro" id="IPR005484">
    <property type="entry name" value="Ribosomal_uL18_bac/plant/anim"/>
</dbReference>
<name>A0A4D6WWY0_9FLOR</name>
<evidence type="ECO:0000313" key="10">
    <source>
        <dbReference type="EMBL" id="QCI07702.1"/>
    </source>
</evidence>
<dbReference type="InterPro" id="IPR004389">
    <property type="entry name" value="Ribosomal_uL18_bac-type"/>
</dbReference>
<dbReference type="PANTHER" id="PTHR12899:SF3">
    <property type="entry name" value="LARGE RIBOSOMAL SUBUNIT PROTEIN UL18M"/>
    <property type="match status" value="1"/>
</dbReference>
<keyword evidence="7" id="KW-0687">Ribonucleoprotein</keyword>
<evidence type="ECO:0000256" key="9">
    <source>
        <dbReference type="ARBA" id="ARBA00035346"/>
    </source>
</evidence>
<dbReference type="InterPro" id="IPR057268">
    <property type="entry name" value="Ribosomal_L18"/>
</dbReference>
<evidence type="ECO:0000256" key="2">
    <source>
        <dbReference type="ARBA" id="ARBA00007116"/>
    </source>
</evidence>
<geneLocation type="plastid" evidence="10"/>
<sequence>MKKKIKGTLNCPRLYIFKSNKHLYAQIIDDSNNKIITGISSISKEINQYANCKVAKKIGHNIAKKLQEQGIKKIIFDRGNNIYHGQIKELADATRDSGINF</sequence>
<dbReference type="GO" id="GO:0006412">
    <property type="term" value="P:translation"/>
    <property type="evidence" value="ECO:0007669"/>
    <property type="project" value="InterPro"/>
</dbReference>
<dbReference type="GO" id="GO:1990904">
    <property type="term" value="C:ribonucleoprotein complex"/>
    <property type="evidence" value="ECO:0007669"/>
    <property type="project" value="UniProtKB-KW"/>
</dbReference>
<dbReference type="GO" id="GO:0003735">
    <property type="term" value="F:structural constituent of ribosome"/>
    <property type="evidence" value="ECO:0007669"/>
    <property type="project" value="InterPro"/>
</dbReference>
<evidence type="ECO:0000256" key="6">
    <source>
        <dbReference type="ARBA" id="ARBA00022980"/>
    </source>
</evidence>
<dbReference type="GO" id="GO:0005737">
    <property type="term" value="C:cytoplasm"/>
    <property type="evidence" value="ECO:0007669"/>
    <property type="project" value="UniProtKB-ARBA"/>
</dbReference>
<dbReference type="NCBIfam" id="TIGR00060">
    <property type="entry name" value="L18_bact"/>
    <property type="match status" value="1"/>
</dbReference>
<keyword evidence="10" id="KW-0934">Plastid</keyword>
<organism evidence="10">
    <name type="scientific">Nitophyllum punctatum</name>
    <dbReference type="NCBI Taxonomy" id="158729"/>
    <lineage>
        <taxon>Eukaryota</taxon>
        <taxon>Rhodophyta</taxon>
        <taxon>Florideophyceae</taxon>
        <taxon>Rhodymeniophycidae</taxon>
        <taxon>Ceramiales</taxon>
        <taxon>Delesseriaceae</taxon>
        <taxon>Nitophylloideae</taxon>
        <taxon>Nitophyllum</taxon>
    </lineage>
</organism>
<dbReference type="Pfam" id="PF00861">
    <property type="entry name" value="Ribosomal_L18p"/>
    <property type="match status" value="1"/>
</dbReference>
<dbReference type="EMBL" id="MK814699">
    <property type="protein sequence ID" value="QCI07702.1"/>
    <property type="molecule type" value="Genomic_DNA"/>
</dbReference>
<evidence type="ECO:0000256" key="3">
    <source>
        <dbReference type="ARBA" id="ARBA00011505"/>
    </source>
</evidence>
<accession>A0A4D6WWY0</accession>
<evidence type="ECO:0000256" key="4">
    <source>
        <dbReference type="ARBA" id="ARBA00022730"/>
    </source>
</evidence>
<dbReference type="AlphaFoldDB" id="A0A4D6WWY0"/>
<dbReference type="CDD" id="cd00432">
    <property type="entry name" value="Ribosomal_L18_L5e"/>
    <property type="match status" value="1"/>
</dbReference>
<dbReference type="HAMAP" id="MF_01337_B">
    <property type="entry name" value="Ribosomal_uL18_B"/>
    <property type="match status" value="1"/>
</dbReference>
<comment type="function">
    <text evidence="1">Binds 5S rRNA, forms part of the central protuberance of the 50S subunit.</text>
</comment>
<keyword evidence="5" id="KW-0694">RNA-binding</keyword>
<dbReference type="SUPFAM" id="SSF53137">
    <property type="entry name" value="Translational machinery components"/>
    <property type="match status" value="1"/>
</dbReference>
<comment type="subunit">
    <text evidence="3">Part of the 50S ribosomal subunit; contacts the 5S rRNA.</text>
</comment>
<evidence type="ECO:0000256" key="8">
    <source>
        <dbReference type="ARBA" id="ARBA00035303"/>
    </source>
</evidence>
<evidence type="ECO:0000256" key="5">
    <source>
        <dbReference type="ARBA" id="ARBA00022884"/>
    </source>
</evidence>
<reference evidence="10" key="1">
    <citation type="journal article" date="2019" name="Mol. Phylogenet. Evol.">
        <title>Morphological evolution and classification of the red algal order Ceramiales inferred using plastid phylogenomics.</title>
        <authorList>
            <person name="Diaz-Tapia P."/>
            <person name="Pasella M.M."/>
            <person name="Verbruggen H."/>
            <person name="Maggs C.A."/>
        </authorList>
    </citation>
    <scope>NUCLEOTIDE SEQUENCE</scope>
    <source>
        <strain evidence="10">PD2930</strain>
    </source>
</reference>
<dbReference type="GO" id="GO:0005840">
    <property type="term" value="C:ribosome"/>
    <property type="evidence" value="ECO:0007669"/>
    <property type="project" value="UniProtKB-KW"/>
</dbReference>
<gene>
    <name evidence="10" type="primary">rpl18</name>
</gene>
<proteinExistence type="inferred from homology"/>
<protein>
    <recommendedName>
        <fullName evidence="8">Large ribosomal subunit protein uL18c</fullName>
    </recommendedName>
    <alternativeName>
        <fullName evidence="9">50S ribosomal protein L18, chloroplastic</fullName>
    </alternativeName>
</protein>
<reference evidence="10" key="2">
    <citation type="submission" date="2019-04" db="EMBL/GenBank/DDBJ databases">
        <authorList>
            <person name="Pasella M."/>
        </authorList>
    </citation>
    <scope>NUCLEOTIDE SEQUENCE</scope>
    <source>
        <strain evidence="10">PD2930</strain>
    </source>
</reference>
<dbReference type="PANTHER" id="PTHR12899">
    <property type="entry name" value="39S RIBOSOMAL PROTEIN L18, MITOCHONDRIAL"/>
    <property type="match status" value="1"/>
</dbReference>
<comment type="similarity">
    <text evidence="2">Belongs to the universal ribosomal protein uL18 family.</text>
</comment>
<evidence type="ECO:0000256" key="1">
    <source>
        <dbReference type="ARBA" id="ARBA00003898"/>
    </source>
</evidence>
<keyword evidence="4" id="KW-0699">rRNA-binding</keyword>